<keyword evidence="1" id="KW-0175">Coiled coil</keyword>
<reference evidence="2" key="2">
    <citation type="submission" date="2014-07" db="EMBL/GenBank/DDBJ databases">
        <authorList>
            <person name="Hull J."/>
        </authorList>
    </citation>
    <scope>NUCLEOTIDE SEQUENCE</scope>
</reference>
<name>A0A0A9WYC1_LYGHE</name>
<reference evidence="2" key="1">
    <citation type="journal article" date="2014" name="PLoS ONE">
        <title>Transcriptome-Based Identification of ABC Transporters in the Western Tarnished Plant Bug Lygus hesperus.</title>
        <authorList>
            <person name="Hull J.J."/>
            <person name="Chaney K."/>
            <person name="Geib S.M."/>
            <person name="Fabrick J.A."/>
            <person name="Brent C.S."/>
            <person name="Walsh D."/>
            <person name="Lavine L.C."/>
        </authorList>
    </citation>
    <scope>NUCLEOTIDE SEQUENCE</scope>
</reference>
<evidence type="ECO:0000256" key="1">
    <source>
        <dbReference type="SAM" id="Coils"/>
    </source>
</evidence>
<dbReference type="AlphaFoldDB" id="A0A0A9WYC1"/>
<organism evidence="2">
    <name type="scientific">Lygus hesperus</name>
    <name type="common">Western plant bug</name>
    <dbReference type="NCBI Taxonomy" id="30085"/>
    <lineage>
        <taxon>Eukaryota</taxon>
        <taxon>Metazoa</taxon>
        <taxon>Ecdysozoa</taxon>
        <taxon>Arthropoda</taxon>
        <taxon>Hexapoda</taxon>
        <taxon>Insecta</taxon>
        <taxon>Pterygota</taxon>
        <taxon>Neoptera</taxon>
        <taxon>Paraneoptera</taxon>
        <taxon>Hemiptera</taxon>
        <taxon>Heteroptera</taxon>
        <taxon>Panheteroptera</taxon>
        <taxon>Cimicomorpha</taxon>
        <taxon>Miridae</taxon>
        <taxon>Mirini</taxon>
        <taxon>Lygus</taxon>
    </lineage>
</organism>
<feature type="non-terminal residue" evidence="2">
    <location>
        <position position="1"/>
    </location>
</feature>
<protein>
    <submittedName>
        <fullName evidence="2">Putative outer membrane protein pmp8</fullName>
    </submittedName>
</protein>
<sequence length="150" mass="16853">TSELNAVREENAALKARNDQLENRIKQLERQHFEGEQLALAKTVEISGIPSTTGENVVDVVKAIGQSIKFEITESMLDNCFRRNPMPRSNIPGNVAVSFARRLDKDAFLSAARLKRDLSTSDVGIDVRGDPHRVYINQSLSHRTRLILKQ</sequence>
<feature type="coiled-coil region" evidence="1">
    <location>
        <begin position="4"/>
        <end position="38"/>
    </location>
</feature>
<feature type="non-terminal residue" evidence="2">
    <location>
        <position position="150"/>
    </location>
</feature>
<accession>A0A0A9WYC1</accession>
<evidence type="ECO:0000313" key="2">
    <source>
        <dbReference type="EMBL" id="JAG11513.1"/>
    </source>
</evidence>
<dbReference type="EMBL" id="GBHO01032091">
    <property type="protein sequence ID" value="JAG11513.1"/>
    <property type="molecule type" value="Transcribed_RNA"/>
</dbReference>
<gene>
    <name evidence="2" type="primary">pmp8</name>
    <name evidence="2" type="ORF">CM83_98649</name>
</gene>
<proteinExistence type="predicted"/>